<name>A0A9D5M0D9_9FIRM</name>
<evidence type="ECO:0000256" key="1">
    <source>
        <dbReference type="SAM" id="SignalP"/>
    </source>
</evidence>
<proteinExistence type="predicted"/>
<reference evidence="2" key="1">
    <citation type="submission" date="2020-10" db="EMBL/GenBank/DDBJ databases">
        <title>ChiBAC.</title>
        <authorList>
            <person name="Zenner C."/>
            <person name="Hitch T.C.A."/>
            <person name="Clavel T."/>
        </authorList>
    </citation>
    <scope>NUCLEOTIDE SEQUENCE</scope>
    <source>
        <strain evidence="2">DSM 107454</strain>
    </source>
</reference>
<keyword evidence="3" id="KW-1185">Reference proteome</keyword>
<evidence type="ECO:0008006" key="4">
    <source>
        <dbReference type="Google" id="ProtNLM"/>
    </source>
</evidence>
<dbReference type="AlphaFoldDB" id="A0A9D5M0D9"/>
<protein>
    <recommendedName>
        <fullName evidence="4">Cadherin-like beta sandwich domain-containing protein</fullName>
    </recommendedName>
</protein>
<comment type="caution">
    <text evidence="2">The sequence shown here is derived from an EMBL/GenBank/DDBJ whole genome shotgun (WGS) entry which is preliminary data.</text>
</comment>
<evidence type="ECO:0000313" key="3">
    <source>
        <dbReference type="Proteomes" id="UP000806542"/>
    </source>
</evidence>
<dbReference type="EMBL" id="JADCKB010000059">
    <property type="protein sequence ID" value="MBE5041281.1"/>
    <property type="molecule type" value="Genomic_DNA"/>
</dbReference>
<dbReference type="Proteomes" id="UP000806542">
    <property type="component" value="Unassembled WGS sequence"/>
</dbReference>
<organism evidence="2 3">
    <name type="scientific">Ructibacterium gallinarum</name>
    <dbReference type="NCBI Taxonomy" id="2779355"/>
    <lineage>
        <taxon>Bacteria</taxon>
        <taxon>Bacillati</taxon>
        <taxon>Bacillota</taxon>
        <taxon>Clostridia</taxon>
        <taxon>Eubacteriales</taxon>
        <taxon>Oscillospiraceae</taxon>
        <taxon>Ructibacterium</taxon>
    </lineage>
</organism>
<keyword evidence="1" id="KW-0732">Signal</keyword>
<feature type="chain" id="PRO_5039067425" description="Cadherin-like beta sandwich domain-containing protein" evidence="1">
    <location>
        <begin position="25"/>
        <end position="657"/>
    </location>
</feature>
<evidence type="ECO:0000313" key="2">
    <source>
        <dbReference type="EMBL" id="MBE5041281.1"/>
    </source>
</evidence>
<feature type="signal peptide" evidence="1">
    <location>
        <begin position="1"/>
        <end position="24"/>
    </location>
</feature>
<feature type="non-terminal residue" evidence="2">
    <location>
        <position position="657"/>
    </location>
</feature>
<gene>
    <name evidence="2" type="ORF">INF28_12565</name>
</gene>
<accession>A0A9D5M0D9</accession>
<sequence length="657" mass="70277">MKRISAILVCIAMLCTMVLTPVYAENAQSTDVKVESVVFSDGADQPITKLPADGTVGVTANLRNLSDSAAADVIMLACVYENDILTQQSAAVSQQIASGQTAEFSTELANVPADGEISVFFWGGDGQIVPLARPAVFPSGNTNIWKLMVGGTQVEVQGNEATFKTEPDVIPQADFYMENSATKVECLSPAASVPGDAQYRFTAPDGTTADFTLHYILKPEYEIYATEIKVNGTALTSFDKNRLEYDAQVEYGTVSATVEVAAQSGVTVSYAPAQTINPTEVDTVTATLTSSNGKVSKEYKVHVRPITIESSDARKAYMNGNHDTGDNKIVLSEVLIGDTQEYTYTSNGKEYTGLLGGNVYTTRLSGDVMTRFGATGENLIGMSHILVSHRDSNKQAQKDYPDTYKQSGNAGAYMYKSKSDHFYFTAGVSGTMYIYTVGAGGARFDNWSKKTLDSTVPEGYDSWADVPADMVLTGSQSDMMVHNEYLVASAINCKPYTNVYIQSFKAGDRVSVPTIGQDSYESVKVLIKWDEVGPAKSSNANLTSLGYKVNGGEVNALTVQDSQTVTVPNDTETVELSFAAEDGKAQGAVQNPAGAVSIGDKPVTITVTVTAEDGSTKSYTVTFEKEAVAAMPDATGISVNGTALTSFHKDRLEYDAQ</sequence>